<reference evidence="5" key="1">
    <citation type="submission" date="2016-07" db="EMBL/GenBank/DDBJ databases">
        <authorList>
            <person name="Florea S."/>
            <person name="Webb J.S."/>
            <person name="Jaromczyk J."/>
            <person name="Schardl C.L."/>
        </authorList>
    </citation>
    <scope>NUCLEOTIDE SEQUENCE [LARGE SCALE GENOMIC DNA]</scope>
    <source>
        <strain evidence="5">CY1</strain>
    </source>
</reference>
<organism evidence="4 5">
    <name type="scientific">Paenibacillus ferrarius</name>
    <dbReference type="NCBI Taxonomy" id="1469647"/>
    <lineage>
        <taxon>Bacteria</taxon>
        <taxon>Bacillati</taxon>
        <taxon>Bacillota</taxon>
        <taxon>Bacilli</taxon>
        <taxon>Bacillales</taxon>
        <taxon>Paenibacillaceae</taxon>
        <taxon>Paenibacillus</taxon>
    </lineage>
</organism>
<dbReference type="CDD" id="cd07814">
    <property type="entry name" value="SRPBCC_CalC_Aha1-like"/>
    <property type="match status" value="1"/>
</dbReference>
<proteinExistence type="inferred from homology"/>
<evidence type="ECO:0000313" key="4">
    <source>
        <dbReference type="EMBL" id="OPH47438.1"/>
    </source>
</evidence>
<dbReference type="InterPro" id="IPR023393">
    <property type="entry name" value="START-like_dom_sf"/>
</dbReference>
<gene>
    <name evidence="4" type="ORF">BC351_39865</name>
</gene>
<evidence type="ECO:0000256" key="2">
    <source>
        <dbReference type="SAM" id="Phobius"/>
    </source>
</evidence>
<dbReference type="EMBL" id="MBTG01000057">
    <property type="protein sequence ID" value="OPH47438.1"/>
    <property type="molecule type" value="Genomic_DNA"/>
</dbReference>
<comment type="caution">
    <text evidence="4">The sequence shown here is derived from an EMBL/GenBank/DDBJ whole genome shotgun (WGS) entry which is preliminary data.</text>
</comment>
<keyword evidence="2" id="KW-1133">Transmembrane helix</keyword>
<protein>
    <recommendedName>
        <fullName evidence="3">Activator of Hsp90 ATPase homologue 1/2-like C-terminal domain-containing protein</fullName>
    </recommendedName>
</protein>
<keyword evidence="2" id="KW-0812">Transmembrane</keyword>
<dbReference type="Gene3D" id="3.30.530.20">
    <property type="match status" value="1"/>
</dbReference>
<dbReference type="STRING" id="1469647.BC351_39865"/>
<dbReference type="SUPFAM" id="SSF55961">
    <property type="entry name" value="Bet v1-like"/>
    <property type="match status" value="1"/>
</dbReference>
<keyword evidence="5" id="KW-1185">Reference proteome</keyword>
<dbReference type="InterPro" id="IPR013538">
    <property type="entry name" value="ASHA1/2-like_C"/>
</dbReference>
<sequence length="113" mass="12732">MGMHVLLEPKLGGALRIDFNGTDMVAGRYVKVESNERIVFTSGWIGSDTLPTDSSTVEVRLHKQDSGTLLILKHSGLPASRRPMHLTGCNYYLARLNLLYWAMNLVLIFLQYH</sequence>
<dbReference type="AlphaFoldDB" id="A0A1V4H8S5"/>
<evidence type="ECO:0000313" key="5">
    <source>
        <dbReference type="Proteomes" id="UP000190626"/>
    </source>
</evidence>
<name>A0A1V4H8S5_9BACL</name>
<comment type="similarity">
    <text evidence="1">Belongs to the AHA1 family.</text>
</comment>
<evidence type="ECO:0000256" key="1">
    <source>
        <dbReference type="ARBA" id="ARBA00006817"/>
    </source>
</evidence>
<feature type="transmembrane region" description="Helical" evidence="2">
    <location>
        <begin position="91"/>
        <end position="112"/>
    </location>
</feature>
<evidence type="ECO:0000259" key="3">
    <source>
        <dbReference type="Pfam" id="PF08327"/>
    </source>
</evidence>
<keyword evidence="2" id="KW-0472">Membrane</keyword>
<accession>A0A1V4H8S5</accession>
<dbReference type="Pfam" id="PF08327">
    <property type="entry name" value="AHSA1"/>
    <property type="match status" value="1"/>
</dbReference>
<dbReference type="Proteomes" id="UP000190626">
    <property type="component" value="Unassembled WGS sequence"/>
</dbReference>
<feature type="domain" description="Activator of Hsp90 ATPase homologue 1/2-like C-terminal" evidence="3">
    <location>
        <begin position="7"/>
        <end position="97"/>
    </location>
</feature>